<feature type="transmembrane region" description="Helical" evidence="2">
    <location>
        <begin position="12"/>
        <end position="36"/>
    </location>
</feature>
<organism evidence="3 4">
    <name type="scientific">Vibrio sinaloensis DSM 21326</name>
    <dbReference type="NCBI Taxonomy" id="945550"/>
    <lineage>
        <taxon>Bacteria</taxon>
        <taxon>Pseudomonadati</taxon>
        <taxon>Pseudomonadota</taxon>
        <taxon>Gammaproteobacteria</taxon>
        <taxon>Vibrionales</taxon>
        <taxon>Vibrionaceae</taxon>
        <taxon>Vibrio</taxon>
        <taxon>Vibrio oreintalis group</taxon>
    </lineage>
</organism>
<dbReference type="EMBL" id="AEVT01000059">
    <property type="protein sequence ID" value="EGA70283.1"/>
    <property type="molecule type" value="Genomic_DNA"/>
</dbReference>
<sequence length="200" mass="22387">MALCAAVLGIQILLLGFTLPMFVSTGLICGLVWLALQSDERKSLSSLQRVCSSLTDGILPRLSQQIKNSADYSTQNINQLTVGLQKLHSSRNVLDKIPAKAPQDIKTALQDMRVTHNEMLILLQYGDRLKQQQQGLVESIELLSRALKRAEFHHWDEKQLLSSIEEIEQKTKLATNQKATEQGSVTFFQGEEDAKDNPSR</sequence>
<dbReference type="Proteomes" id="UP000006228">
    <property type="component" value="Unassembled WGS sequence"/>
</dbReference>
<accession>E8M6G5</accession>
<feature type="compositionally biased region" description="Polar residues" evidence="1">
    <location>
        <begin position="175"/>
        <end position="187"/>
    </location>
</feature>
<dbReference type="eggNOG" id="ENOG5031NHF">
    <property type="taxonomic scope" value="Bacteria"/>
</dbReference>
<evidence type="ECO:0000256" key="2">
    <source>
        <dbReference type="SAM" id="Phobius"/>
    </source>
</evidence>
<gene>
    <name evidence="3" type="ORF">VISI1226_21975</name>
</gene>
<protein>
    <submittedName>
        <fullName evidence="3">Uncharacterized protein</fullName>
    </submittedName>
</protein>
<keyword evidence="2" id="KW-0812">Transmembrane</keyword>
<comment type="caution">
    <text evidence="3">The sequence shown here is derived from an EMBL/GenBank/DDBJ whole genome shotgun (WGS) entry which is preliminary data.</text>
</comment>
<evidence type="ECO:0000313" key="3">
    <source>
        <dbReference type="EMBL" id="EGA70283.1"/>
    </source>
</evidence>
<reference evidence="3 4" key="1">
    <citation type="journal article" date="2012" name="Int. J. Syst. Evol. Microbiol.">
        <title>Vibrio caribbeanicus sp. nov., isolated from the marine sponge Scleritoderma cyanea.</title>
        <authorList>
            <person name="Hoffmann M."/>
            <person name="Monday S.R."/>
            <person name="Allard M.W."/>
            <person name="Strain E.A."/>
            <person name="Whittaker P."/>
            <person name="Naum M."/>
            <person name="McCarthy P.J."/>
            <person name="Lopez J.V."/>
            <person name="Fischer M."/>
            <person name="Brown E.W."/>
        </authorList>
    </citation>
    <scope>NUCLEOTIDE SEQUENCE [LARGE SCALE GENOMIC DNA]</scope>
    <source>
        <strain evidence="4">DSMZ 21326</strain>
    </source>
</reference>
<evidence type="ECO:0000256" key="1">
    <source>
        <dbReference type="SAM" id="MobiDB-lite"/>
    </source>
</evidence>
<name>E8M6G5_PHOS4</name>
<evidence type="ECO:0000313" key="4">
    <source>
        <dbReference type="Proteomes" id="UP000006228"/>
    </source>
</evidence>
<keyword evidence="2" id="KW-0472">Membrane</keyword>
<proteinExistence type="predicted"/>
<dbReference type="AlphaFoldDB" id="E8M6G5"/>
<feature type="region of interest" description="Disordered" evidence="1">
    <location>
        <begin position="175"/>
        <end position="200"/>
    </location>
</feature>
<keyword evidence="2" id="KW-1133">Transmembrane helix</keyword>